<evidence type="ECO:0000313" key="2">
    <source>
        <dbReference type="Proteomes" id="UP000887013"/>
    </source>
</evidence>
<keyword evidence="2" id="KW-1185">Reference proteome</keyword>
<proteinExistence type="predicted"/>
<reference evidence="1" key="1">
    <citation type="submission" date="2020-08" db="EMBL/GenBank/DDBJ databases">
        <title>Multicomponent nature underlies the extraordinary mechanical properties of spider dragline silk.</title>
        <authorList>
            <person name="Kono N."/>
            <person name="Nakamura H."/>
            <person name="Mori M."/>
            <person name="Yoshida Y."/>
            <person name="Ohtoshi R."/>
            <person name="Malay A.D."/>
            <person name="Moran D.A.P."/>
            <person name="Tomita M."/>
            <person name="Numata K."/>
            <person name="Arakawa K."/>
        </authorList>
    </citation>
    <scope>NUCLEOTIDE SEQUENCE</scope>
</reference>
<organism evidence="1 2">
    <name type="scientific">Nephila pilipes</name>
    <name type="common">Giant wood spider</name>
    <name type="synonym">Nephila maculata</name>
    <dbReference type="NCBI Taxonomy" id="299642"/>
    <lineage>
        <taxon>Eukaryota</taxon>
        <taxon>Metazoa</taxon>
        <taxon>Ecdysozoa</taxon>
        <taxon>Arthropoda</taxon>
        <taxon>Chelicerata</taxon>
        <taxon>Arachnida</taxon>
        <taxon>Araneae</taxon>
        <taxon>Araneomorphae</taxon>
        <taxon>Entelegynae</taxon>
        <taxon>Araneoidea</taxon>
        <taxon>Nephilidae</taxon>
        <taxon>Nephila</taxon>
    </lineage>
</organism>
<gene>
    <name evidence="1" type="ORF">NPIL_694891</name>
</gene>
<comment type="caution">
    <text evidence="1">The sequence shown here is derived from an EMBL/GenBank/DDBJ whole genome shotgun (WGS) entry which is preliminary data.</text>
</comment>
<feature type="non-terminal residue" evidence="1">
    <location>
        <position position="26"/>
    </location>
</feature>
<protein>
    <submittedName>
        <fullName evidence="1">Uncharacterized protein</fullName>
    </submittedName>
</protein>
<name>A0A8X6NBH4_NEPPI</name>
<accession>A0A8X6NBH4</accession>
<dbReference type="Proteomes" id="UP000887013">
    <property type="component" value="Unassembled WGS sequence"/>
</dbReference>
<dbReference type="AlphaFoldDB" id="A0A8X6NBH4"/>
<evidence type="ECO:0000313" key="1">
    <source>
        <dbReference type="EMBL" id="GFT05725.1"/>
    </source>
</evidence>
<sequence length="26" mass="2818">MTKGLPKVADVEKESEYGYVFSVSGP</sequence>
<dbReference type="EMBL" id="BMAW01056413">
    <property type="protein sequence ID" value="GFT05725.1"/>
    <property type="molecule type" value="Genomic_DNA"/>
</dbReference>